<evidence type="ECO:0000256" key="3">
    <source>
        <dbReference type="ARBA" id="ARBA00022989"/>
    </source>
</evidence>
<gene>
    <name evidence="5" type="ORF">OVN521_LOCUS48097</name>
</gene>
<keyword evidence="6" id="KW-1185">Reference proteome</keyword>
<keyword evidence="3" id="KW-1133">Transmembrane helix</keyword>
<dbReference type="GO" id="GO:0012505">
    <property type="term" value="C:endomembrane system"/>
    <property type="evidence" value="ECO:0007669"/>
    <property type="project" value="UniProtKB-SubCell"/>
</dbReference>
<organism evidence="5 6">
    <name type="scientific">Rotaria magnacalcarata</name>
    <dbReference type="NCBI Taxonomy" id="392030"/>
    <lineage>
        <taxon>Eukaryota</taxon>
        <taxon>Metazoa</taxon>
        <taxon>Spiralia</taxon>
        <taxon>Gnathifera</taxon>
        <taxon>Rotifera</taxon>
        <taxon>Eurotatoria</taxon>
        <taxon>Bdelloidea</taxon>
        <taxon>Philodinida</taxon>
        <taxon>Philodinidae</taxon>
        <taxon>Rotaria</taxon>
    </lineage>
</organism>
<comment type="caution">
    <text evidence="5">The sequence shown here is derived from an EMBL/GenBank/DDBJ whole genome shotgun (WGS) entry which is preliminary data.</text>
</comment>
<proteinExistence type="predicted"/>
<protein>
    <submittedName>
        <fullName evidence="5">Uncharacterized protein</fullName>
    </submittedName>
</protein>
<dbReference type="InterPro" id="IPR003492">
    <property type="entry name" value="Battenin_disease_Cln3"/>
</dbReference>
<accession>A0A821I1D2</accession>
<dbReference type="EMBL" id="CAJOBG010098274">
    <property type="protein sequence ID" value="CAF4692160.1"/>
    <property type="molecule type" value="Genomic_DNA"/>
</dbReference>
<evidence type="ECO:0000313" key="5">
    <source>
        <dbReference type="EMBL" id="CAF4692160.1"/>
    </source>
</evidence>
<evidence type="ECO:0000256" key="4">
    <source>
        <dbReference type="ARBA" id="ARBA00023136"/>
    </source>
</evidence>
<sequence length="31" mass="3627">MSKLQLVKPLLKYMIPLSLVYFAEYLINQGL</sequence>
<dbReference type="Pfam" id="PF02487">
    <property type="entry name" value="CLN3"/>
    <property type="match status" value="1"/>
</dbReference>
<keyword evidence="2" id="KW-0812">Transmembrane</keyword>
<name>A0A821I1D2_9BILA</name>
<evidence type="ECO:0000256" key="2">
    <source>
        <dbReference type="ARBA" id="ARBA00022692"/>
    </source>
</evidence>
<dbReference type="GO" id="GO:0016020">
    <property type="term" value="C:membrane"/>
    <property type="evidence" value="ECO:0007669"/>
    <property type="project" value="InterPro"/>
</dbReference>
<dbReference type="AlphaFoldDB" id="A0A821I1D2"/>
<evidence type="ECO:0000256" key="1">
    <source>
        <dbReference type="ARBA" id="ARBA00004127"/>
    </source>
</evidence>
<dbReference type="Proteomes" id="UP000663866">
    <property type="component" value="Unassembled WGS sequence"/>
</dbReference>
<comment type="subcellular location">
    <subcellularLocation>
        <location evidence="1">Endomembrane system</location>
        <topology evidence="1">Multi-pass membrane protein</topology>
    </subcellularLocation>
</comment>
<reference evidence="5" key="1">
    <citation type="submission" date="2021-02" db="EMBL/GenBank/DDBJ databases">
        <authorList>
            <person name="Nowell W R."/>
        </authorList>
    </citation>
    <scope>NUCLEOTIDE SEQUENCE</scope>
</reference>
<keyword evidence="4" id="KW-0472">Membrane</keyword>
<evidence type="ECO:0000313" key="6">
    <source>
        <dbReference type="Proteomes" id="UP000663866"/>
    </source>
</evidence>
<feature type="non-terminal residue" evidence="5">
    <location>
        <position position="1"/>
    </location>
</feature>